<organism evidence="11 12">
    <name type="scientific">Janibacter indicus</name>
    <dbReference type="NCBI Taxonomy" id="857417"/>
    <lineage>
        <taxon>Bacteria</taxon>
        <taxon>Bacillati</taxon>
        <taxon>Actinomycetota</taxon>
        <taxon>Actinomycetes</taxon>
        <taxon>Micrococcales</taxon>
        <taxon>Intrasporangiaceae</taxon>
        <taxon>Janibacter</taxon>
    </lineage>
</organism>
<evidence type="ECO:0000313" key="12">
    <source>
        <dbReference type="Proteomes" id="UP000192634"/>
    </source>
</evidence>
<dbReference type="InterPro" id="IPR003691">
    <property type="entry name" value="FluC"/>
</dbReference>
<proteinExistence type="inferred from homology"/>
<dbReference type="Proteomes" id="UP000192634">
    <property type="component" value="Unassembled WGS sequence"/>
</dbReference>
<comment type="activity regulation">
    <text evidence="10">Na(+) is not transported, but it plays an essential structural role and its presence is essential for fluoride channel function.</text>
</comment>
<keyword evidence="2 10" id="KW-1003">Cell membrane</keyword>
<evidence type="ECO:0000256" key="1">
    <source>
        <dbReference type="ARBA" id="ARBA00004651"/>
    </source>
</evidence>
<gene>
    <name evidence="10" type="primary">fluC</name>
    <name evidence="10" type="synonym">crcB</name>
    <name evidence="11" type="ORF">SAMN06296429_11553</name>
</gene>
<comment type="similarity">
    <text evidence="7 10">Belongs to the fluoride channel Fluc/FEX (TC 1.A.43) family.</text>
</comment>
<evidence type="ECO:0000256" key="8">
    <source>
        <dbReference type="ARBA" id="ARBA00035585"/>
    </source>
</evidence>
<feature type="binding site" evidence="10">
    <location>
        <position position="84"/>
    </location>
    <ligand>
        <name>Na(+)</name>
        <dbReference type="ChEBI" id="CHEBI:29101"/>
        <note>structural</note>
    </ligand>
</feature>
<evidence type="ECO:0000313" key="11">
    <source>
        <dbReference type="EMBL" id="SMC93784.1"/>
    </source>
</evidence>
<dbReference type="GO" id="GO:0005886">
    <property type="term" value="C:plasma membrane"/>
    <property type="evidence" value="ECO:0007669"/>
    <property type="project" value="UniProtKB-SubCell"/>
</dbReference>
<dbReference type="OrthoDB" id="4408652at2"/>
<dbReference type="GO" id="GO:0046872">
    <property type="term" value="F:metal ion binding"/>
    <property type="evidence" value="ECO:0007669"/>
    <property type="project" value="UniProtKB-KW"/>
</dbReference>
<dbReference type="GO" id="GO:0062054">
    <property type="term" value="F:fluoride channel activity"/>
    <property type="evidence" value="ECO:0007669"/>
    <property type="project" value="UniProtKB-UniRule"/>
</dbReference>
<dbReference type="PANTHER" id="PTHR28259:SF1">
    <property type="entry name" value="FLUORIDE EXPORT PROTEIN 1-RELATED"/>
    <property type="match status" value="1"/>
</dbReference>
<keyword evidence="10" id="KW-0915">Sodium</keyword>
<feature type="transmembrane region" description="Helical" evidence="10">
    <location>
        <begin position="45"/>
        <end position="65"/>
    </location>
</feature>
<protein>
    <recommendedName>
        <fullName evidence="10">Fluoride-specific ion channel FluC</fullName>
    </recommendedName>
</protein>
<keyword evidence="5 10" id="KW-0472">Membrane</keyword>
<keyword evidence="10" id="KW-0406">Ion transport</keyword>
<sequence length="148" mass="14488">MSQGVVPGHDAGASKGGPLAAVAAGGAVGSLCRWGVGLAAGGSHWATLLVNVTGAFAMGVLVAWLARGTAHPLARPFLSVGLLGGWTTYSSFALDTHALAGDGLGGLLGYLVLTIGLGVGAAVAGLVVGDRIWNSDALADEAVAEEEL</sequence>
<dbReference type="RefSeq" id="WP_084453001.1">
    <property type="nucleotide sequence ID" value="NZ_FWXN01000015.1"/>
</dbReference>
<keyword evidence="10" id="KW-0813">Transport</keyword>
<dbReference type="AlphaFoldDB" id="A0A1W2D952"/>
<evidence type="ECO:0000256" key="9">
    <source>
        <dbReference type="ARBA" id="ARBA00049940"/>
    </source>
</evidence>
<feature type="binding site" evidence="10">
    <location>
        <position position="87"/>
    </location>
    <ligand>
        <name>Na(+)</name>
        <dbReference type="ChEBI" id="CHEBI:29101"/>
        <note>structural</note>
    </ligand>
</feature>
<evidence type="ECO:0000256" key="10">
    <source>
        <dbReference type="HAMAP-Rule" id="MF_00454"/>
    </source>
</evidence>
<comment type="subcellular location">
    <subcellularLocation>
        <location evidence="1 10">Cell membrane</location>
        <topology evidence="1 10">Multi-pass membrane protein</topology>
    </subcellularLocation>
</comment>
<accession>A0A1W2D952</accession>
<name>A0A1W2D952_9MICO</name>
<evidence type="ECO:0000256" key="3">
    <source>
        <dbReference type="ARBA" id="ARBA00022692"/>
    </source>
</evidence>
<feature type="transmembrane region" description="Helical" evidence="10">
    <location>
        <begin position="77"/>
        <end position="94"/>
    </location>
</feature>
<feature type="transmembrane region" description="Helical" evidence="10">
    <location>
        <begin position="106"/>
        <end position="128"/>
    </location>
</feature>
<evidence type="ECO:0000256" key="7">
    <source>
        <dbReference type="ARBA" id="ARBA00035120"/>
    </source>
</evidence>
<keyword evidence="10" id="KW-0479">Metal-binding</keyword>
<comment type="catalytic activity">
    <reaction evidence="8">
        <text>fluoride(in) = fluoride(out)</text>
        <dbReference type="Rhea" id="RHEA:76159"/>
        <dbReference type="ChEBI" id="CHEBI:17051"/>
    </reaction>
    <physiologicalReaction direction="left-to-right" evidence="8">
        <dbReference type="Rhea" id="RHEA:76160"/>
    </physiologicalReaction>
</comment>
<evidence type="ECO:0000256" key="4">
    <source>
        <dbReference type="ARBA" id="ARBA00022989"/>
    </source>
</evidence>
<reference evidence="11 12" key="1">
    <citation type="submission" date="2017-04" db="EMBL/GenBank/DDBJ databases">
        <authorList>
            <person name="Afonso C.L."/>
            <person name="Miller P.J."/>
            <person name="Scott M.A."/>
            <person name="Spackman E."/>
            <person name="Goraichik I."/>
            <person name="Dimitrov K.M."/>
            <person name="Suarez D.L."/>
            <person name="Swayne D.E."/>
        </authorList>
    </citation>
    <scope>NUCLEOTIDE SEQUENCE [LARGE SCALE GENOMIC DNA]</scope>
    <source>
        <strain evidence="11 12">CGMCC 1.12511</strain>
    </source>
</reference>
<keyword evidence="3 10" id="KW-0812">Transmembrane</keyword>
<evidence type="ECO:0000256" key="5">
    <source>
        <dbReference type="ARBA" id="ARBA00023136"/>
    </source>
</evidence>
<dbReference type="EMBL" id="FWXN01000015">
    <property type="protein sequence ID" value="SMC93784.1"/>
    <property type="molecule type" value="Genomic_DNA"/>
</dbReference>
<keyword evidence="4 10" id="KW-1133">Transmembrane helix</keyword>
<evidence type="ECO:0000256" key="2">
    <source>
        <dbReference type="ARBA" id="ARBA00022475"/>
    </source>
</evidence>
<dbReference type="Pfam" id="PF02537">
    <property type="entry name" value="CRCB"/>
    <property type="match status" value="1"/>
</dbReference>
<evidence type="ECO:0000256" key="6">
    <source>
        <dbReference type="ARBA" id="ARBA00023303"/>
    </source>
</evidence>
<keyword evidence="6 10" id="KW-0407">Ion channel</keyword>
<dbReference type="HAMAP" id="MF_00454">
    <property type="entry name" value="FluC"/>
    <property type="match status" value="1"/>
</dbReference>
<comment type="function">
    <text evidence="9 10">Fluoride-specific ion channel. Important for reducing fluoride concentration in the cell, thus reducing its toxicity.</text>
</comment>
<dbReference type="GO" id="GO:0140114">
    <property type="term" value="P:cellular detoxification of fluoride"/>
    <property type="evidence" value="ECO:0007669"/>
    <property type="project" value="UniProtKB-UniRule"/>
</dbReference>
<dbReference type="PANTHER" id="PTHR28259">
    <property type="entry name" value="FLUORIDE EXPORT PROTEIN 1-RELATED"/>
    <property type="match status" value="1"/>
</dbReference>